<evidence type="ECO:0008006" key="4">
    <source>
        <dbReference type="Google" id="ProtNLM"/>
    </source>
</evidence>
<name>A0A2V5JZS1_9BACL</name>
<dbReference type="OrthoDB" id="2427704at2"/>
<feature type="region of interest" description="Disordered" evidence="1">
    <location>
        <begin position="101"/>
        <end position="133"/>
    </location>
</feature>
<feature type="compositionally biased region" description="Low complexity" evidence="1">
    <location>
        <begin position="101"/>
        <end position="115"/>
    </location>
</feature>
<dbReference type="AlphaFoldDB" id="A0A2V5JZS1"/>
<organism evidence="2 3">
    <name type="scientific">Paenibacillus flagellatus</name>
    <dbReference type="NCBI Taxonomy" id="2211139"/>
    <lineage>
        <taxon>Bacteria</taxon>
        <taxon>Bacillati</taxon>
        <taxon>Bacillota</taxon>
        <taxon>Bacilli</taxon>
        <taxon>Bacillales</taxon>
        <taxon>Paenibacillaceae</taxon>
        <taxon>Paenibacillus</taxon>
    </lineage>
</organism>
<reference evidence="2 3" key="1">
    <citation type="submission" date="2018-05" db="EMBL/GenBank/DDBJ databases">
        <title>Paenibacillus flagellatus sp. nov., isolated from selenium mineral soil.</title>
        <authorList>
            <person name="Dai X."/>
        </authorList>
    </citation>
    <scope>NUCLEOTIDE SEQUENCE [LARGE SCALE GENOMIC DNA]</scope>
    <source>
        <strain evidence="2 3">DXL2</strain>
    </source>
</reference>
<protein>
    <recommendedName>
        <fullName evidence="4">IDEAL domain-containing protein</fullName>
    </recommendedName>
</protein>
<comment type="caution">
    <text evidence="2">The sequence shown here is derived from an EMBL/GenBank/DDBJ whole genome shotgun (WGS) entry which is preliminary data.</text>
</comment>
<evidence type="ECO:0000313" key="3">
    <source>
        <dbReference type="Proteomes" id="UP000247476"/>
    </source>
</evidence>
<gene>
    <name evidence="2" type="ORF">DLM86_27640</name>
</gene>
<dbReference type="Proteomes" id="UP000247476">
    <property type="component" value="Unassembled WGS sequence"/>
</dbReference>
<evidence type="ECO:0000256" key="1">
    <source>
        <dbReference type="SAM" id="MobiDB-lite"/>
    </source>
</evidence>
<proteinExistence type="predicted"/>
<dbReference type="RefSeq" id="WP_110843305.1">
    <property type="nucleotide sequence ID" value="NZ_QJVJ01000016.1"/>
</dbReference>
<feature type="region of interest" description="Disordered" evidence="1">
    <location>
        <begin position="50"/>
        <end position="69"/>
    </location>
</feature>
<evidence type="ECO:0000313" key="2">
    <source>
        <dbReference type="EMBL" id="PYI50844.1"/>
    </source>
</evidence>
<keyword evidence="3" id="KW-1185">Reference proteome</keyword>
<sequence>MEQGFDGRIGVGDWISATSPEDEKLIGYVESVSGGTLKVRVTQCDRPETVGTTVETKTSKAKKLPDYEPSAPEQLRDLIELALLTHDKPWFEELMAKLGAGAAPSPAGRPGRGYPNRLRSRLTGKASGDGSEA</sequence>
<dbReference type="EMBL" id="QJVJ01000016">
    <property type="protein sequence ID" value="PYI50844.1"/>
    <property type="molecule type" value="Genomic_DNA"/>
</dbReference>
<accession>A0A2V5JZS1</accession>